<organism evidence="6 7">
    <name type="scientific">Algoriphagus alkaliphilus</name>
    <dbReference type="NCBI Taxonomy" id="279824"/>
    <lineage>
        <taxon>Bacteria</taxon>
        <taxon>Pseudomonadati</taxon>
        <taxon>Bacteroidota</taxon>
        <taxon>Cytophagia</taxon>
        <taxon>Cytophagales</taxon>
        <taxon>Cyclobacteriaceae</taxon>
        <taxon>Algoriphagus</taxon>
    </lineage>
</organism>
<dbReference type="InterPro" id="IPR013766">
    <property type="entry name" value="Thioredoxin_domain"/>
</dbReference>
<dbReference type="InterPro" id="IPR000866">
    <property type="entry name" value="AhpC/TSA"/>
</dbReference>
<evidence type="ECO:0000256" key="2">
    <source>
        <dbReference type="ARBA" id="ARBA00022748"/>
    </source>
</evidence>
<dbReference type="Pfam" id="PF00578">
    <property type="entry name" value="AhpC-TSA"/>
    <property type="match status" value="1"/>
</dbReference>
<dbReference type="CDD" id="cd02966">
    <property type="entry name" value="TlpA_like_family"/>
    <property type="match status" value="1"/>
</dbReference>
<dbReference type="RefSeq" id="WP_092734686.1">
    <property type="nucleotide sequence ID" value="NZ_FMXE01000049.1"/>
</dbReference>
<dbReference type="PROSITE" id="PS51257">
    <property type="entry name" value="PROKAR_LIPOPROTEIN"/>
    <property type="match status" value="1"/>
</dbReference>
<keyword evidence="6" id="KW-0413">Isomerase</keyword>
<dbReference type="Gene3D" id="3.40.30.10">
    <property type="entry name" value="Glutaredoxin"/>
    <property type="match status" value="1"/>
</dbReference>
<dbReference type="OrthoDB" id="6399635at2"/>
<name>A0A1G5ZMZ8_9BACT</name>
<dbReference type="GO" id="GO:0016853">
    <property type="term" value="F:isomerase activity"/>
    <property type="evidence" value="ECO:0007669"/>
    <property type="project" value="UniProtKB-KW"/>
</dbReference>
<evidence type="ECO:0000259" key="5">
    <source>
        <dbReference type="PROSITE" id="PS51352"/>
    </source>
</evidence>
<dbReference type="PROSITE" id="PS51352">
    <property type="entry name" value="THIOREDOXIN_2"/>
    <property type="match status" value="1"/>
</dbReference>
<accession>A0A1G5ZMZ8</accession>
<reference evidence="7" key="1">
    <citation type="submission" date="2016-10" db="EMBL/GenBank/DDBJ databases">
        <authorList>
            <person name="Varghese N."/>
            <person name="Submissions S."/>
        </authorList>
    </citation>
    <scope>NUCLEOTIDE SEQUENCE [LARGE SCALE GENOMIC DNA]</scope>
    <source>
        <strain evidence="7">DSM 22703</strain>
    </source>
</reference>
<protein>
    <submittedName>
        <fullName evidence="6">Thiol-disulfide isomerase or thioredoxin</fullName>
    </submittedName>
</protein>
<keyword evidence="2" id="KW-0201">Cytochrome c-type biogenesis</keyword>
<sequence length="454" mass="51910">MRTCLLVLYAGLFFTSCSKPYEVFDIFVPEINTEYDSLFFQELITGKVLGKVPLNSSQKSFSFPIEGQLLASIQVKGSDKSYLTILGPGVSKSLKLSGNFFVTEESPADSMDNVIWHSTNEMFSRYAGLIFRVDHPESVKEKFDSLINARDKVIKHLEPRISDSEKALLNYQNQARAYNFLMYYGRIIKGFEAQDPYFDFIKKINFFDSEAKSLPDMLLFKYEIELLREQDSIQDIQTFLGEIEKKTENLDLQNFLKAYYIKSVIEHPSYWRPHEQLFTSDKITEALEGEKSNPYSLLINRASDSFFSSMAGVEAFNFKAKKSDNSDFDLSNLKGKVILIDAWATWCGPCVKHRPNIIAIAAKYQNDPRVAVLMVSVDSELDRWKNFVSRTNPQGFGIEVNIPNGINDIFGDKYLVKAIPKYFLIDPKGTIISSDLPEPSLGMEKMIEFELEKM</sequence>
<dbReference type="InterPro" id="IPR050553">
    <property type="entry name" value="Thioredoxin_ResA/DsbE_sf"/>
</dbReference>
<evidence type="ECO:0000256" key="4">
    <source>
        <dbReference type="ARBA" id="ARBA00023284"/>
    </source>
</evidence>
<dbReference type="AlphaFoldDB" id="A0A1G5ZMZ8"/>
<dbReference type="STRING" id="279824.SAMN03080617_04175"/>
<dbReference type="GO" id="GO:0030313">
    <property type="term" value="C:cell envelope"/>
    <property type="evidence" value="ECO:0007669"/>
    <property type="project" value="UniProtKB-SubCell"/>
</dbReference>
<dbReference type="PANTHER" id="PTHR42852:SF6">
    <property type="entry name" value="THIOL:DISULFIDE INTERCHANGE PROTEIN DSBE"/>
    <property type="match status" value="1"/>
</dbReference>
<dbReference type="GO" id="GO:0017004">
    <property type="term" value="P:cytochrome complex assembly"/>
    <property type="evidence" value="ECO:0007669"/>
    <property type="project" value="UniProtKB-KW"/>
</dbReference>
<dbReference type="Proteomes" id="UP000198756">
    <property type="component" value="Unassembled WGS sequence"/>
</dbReference>
<keyword evidence="3" id="KW-1015">Disulfide bond</keyword>
<dbReference type="SUPFAM" id="SSF52833">
    <property type="entry name" value="Thioredoxin-like"/>
    <property type="match status" value="1"/>
</dbReference>
<keyword evidence="4" id="KW-0676">Redox-active center</keyword>
<dbReference type="EMBL" id="FMXE01000049">
    <property type="protein sequence ID" value="SDA96134.1"/>
    <property type="molecule type" value="Genomic_DNA"/>
</dbReference>
<evidence type="ECO:0000313" key="7">
    <source>
        <dbReference type="Proteomes" id="UP000198756"/>
    </source>
</evidence>
<evidence type="ECO:0000313" key="6">
    <source>
        <dbReference type="EMBL" id="SDA96134.1"/>
    </source>
</evidence>
<gene>
    <name evidence="6" type="ORF">SAMN03080617_04175</name>
</gene>
<proteinExistence type="predicted"/>
<comment type="subcellular location">
    <subcellularLocation>
        <location evidence="1">Cell envelope</location>
    </subcellularLocation>
</comment>
<evidence type="ECO:0000256" key="1">
    <source>
        <dbReference type="ARBA" id="ARBA00004196"/>
    </source>
</evidence>
<dbReference type="PANTHER" id="PTHR42852">
    <property type="entry name" value="THIOL:DISULFIDE INTERCHANGE PROTEIN DSBE"/>
    <property type="match status" value="1"/>
</dbReference>
<keyword evidence="7" id="KW-1185">Reference proteome</keyword>
<dbReference type="InterPro" id="IPR036249">
    <property type="entry name" value="Thioredoxin-like_sf"/>
</dbReference>
<evidence type="ECO:0000256" key="3">
    <source>
        <dbReference type="ARBA" id="ARBA00023157"/>
    </source>
</evidence>
<feature type="domain" description="Thioredoxin" evidence="5">
    <location>
        <begin position="309"/>
        <end position="454"/>
    </location>
</feature>